<feature type="compositionally biased region" description="Basic and acidic residues" evidence="1">
    <location>
        <begin position="312"/>
        <end position="321"/>
    </location>
</feature>
<comment type="caution">
    <text evidence="2">The sequence shown here is derived from an EMBL/GenBank/DDBJ whole genome shotgun (WGS) entry which is preliminary data.</text>
</comment>
<feature type="compositionally biased region" description="Low complexity" evidence="1">
    <location>
        <begin position="358"/>
        <end position="369"/>
    </location>
</feature>
<feature type="compositionally biased region" description="Polar residues" evidence="1">
    <location>
        <begin position="154"/>
        <end position="164"/>
    </location>
</feature>
<feature type="compositionally biased region" description="Polar residues" evidence="1">
    <location>
        <begin position="231"/>
        <end position="246"/>
    </location>
</feature>
<feature type="compositionally biased region" description="Polar residues" evidence="1">
    <location>
        <begin position="55"/>
        <end position="72"/>
    </location>
</feature>
<dbReference type="AlphaFoldDB" id="A0A9P6TD97"/>
<feature type="region of interest" description="Disordered" evidence="1">
    <location>
        <begin position="177"/>
        <end position="408"/>
    </location>
</feature>
<dbReference type="OrthoDB" id="447953at2759"/>
<evidence type="ECO:0000256" key="1">
    <source>
        <dbReference type="SAM" id="MobiDB-lite"/>
    </source>
</evidence>
<sequence length="454" mass="47456">MVDPKEPDANPYALPAGTRYFLLEVEPWSVEKNSRRTAQSAIGLASSPVKKHSFSRSATLPSQMALQMSSPINKRHSAGEASPTRERHQPSPPQSESALANPRVDVNLAIPAPSQPESTHAPSDLTQSEFTVIDSPPSPTANDLTADSPFASPFRTTPGCSSTRRIGPSALALSLAKSYQKSPLSHVSGTAQPDLVPLPEVGSEENASNGLQPPAEFKPSESARPAFLASLSETSSQSRRTNLSSTMPPPVRPRLRPVPKAHTASRSNSRASSIASSSNINPAMKKLLKPGSPSSKSLSTVSTTLVLSEKNPASKENENLVERSSPPAVGPRSIVTPTDLAKRRLSLSGSNYPGMIHGTSSSSLSNSSTGGSGHYINPRTEGQLSRSPSSNATAAIGVAPNGMNAGGSNGVGLSTSLFGTWRKRKESLVLPGSFGGASDLLKRFSSQSASSPKS</sequence>
<feature type="region of interest" description="Disordered" evidence="1">
    <location>
        <begin position="42"/>
        <end position="165"/>
    </location>
</feature>
<organism evidence="2 3">
    <name type="scientific">Cronartium quercuum f. sp. fusiforme G11</name>
    <dbReference type="NCBI Taxonomy" id="708437"/>
    <lineage>
        <taxon>Eukaryota</taxon>
        <taxon>Fungi</taxon>
        <taxon>Dikarya</taxon>
        <taxon>Basidiomycota</taxon>
        <taxon>Pucciniomycotina</taxon>
        <taxon>Pucciniomycetes</taxon>
        <taxon>Pucciniales</taxon>
        <taxon>Coleosporiaceae</taxon>
        <taxon>Cronartium</taxon>
    </lineage>
</organism>
<reference evidence="2" key="1">
    <citation type="submission" date="2013-11" db="EMBL/GenBank/DDBJ databases">
        <title>Genome sequence of the fusiform rust pathogen reveals effectors for host alternation and coevolution with pine.</title>
        <authorList>
            <consortium name="DOE Joint Genome Institute"/>
            <person name="Smith K."/>
            <person name="Pendleton A."/>
            <person name="Kubisiak T."/>
            <person name="Anderson C."/>
            <person name="Salamov A."/>
            <person name="Aerts A."/>
            <person name="Riley R."/>
            <person name="Clum A."/>
            <person name="Lindquist E."/>
            <person name="Ence D."/>
            <person name="Campbell M."/>
            <person name="Kronenberg Z."/>
            <person name="Feau N."/>
            <person name="Dhillon B."/>
            <person name="Hamelin R."/>
            <person name="Burleigh J."/>
            <person name="Smith J."/>
            <person name="Yandell M."/>
            <person name="Nelson C."/>
            <person name="Grigoriev I."/>
            <person name="Davis J."/>
        </authorList>
    </citation>
    <scope>NUCLEOTIDE SEQUENCE</scope>
    <source>
        <strain evidence="2">G11</strain>
    </source>
</reference>
<feature type="compositionally biased region" description="Polar residues" evidence="1">
    <location>
        <begin position="380"/>
        <end position="393"/>
    </location>
</feature>
<feature type="compositionally biased region" description="Polar residues" evidence="1">
    <location>
        <begin position="115"/>
        <end position="130"/>
    </location>
</feature>
<keyword evidence="3" id="KW-1185">Reference proteome</keyword>
<evidence type="ECO:0000313" key="2">
    <source>
        <dbReference type="EMBL" id="KAG0148147.1"/>
    </source>
</evidence>
<feature type="compositionally biased region" description="Low complexity" evidence="1">
    <location>
        <begin position="289"/>
        <end position="308"/>
    </location>
</feature>
<accession>A0A9P6TD97</accession>
<protein>
    <submittedName>
        <fullName evidence="2">Uncharacterized protein</fullName>
    </submittedName>
</protein>
<name>A0A9P6TD97_9BASI</name>
<feature type="compositionally biased region" description="Low complexity" evidence="1">
    <location>
        <begin position="264"/>
        <end position="281"/>
    </location>
</feature>
<evidence type="ECO:0000313" key="3">
    <source>
        <dbReference type="Proteomes" id="UP000886653"/>
    </source>
</evidence>
<dbReference type="EMBL" id="MU167240">
    <property type="protein sequence ID" value="KAG0148147.1"/>
    <property type="molecule type" value="Genomic_DNA"/>
</dbReference>
<dbReference type="Proteomes" id="UP000886653">
    <property type="component" value="Unassembled WGS sequence"/>
</dbReference>
<feature type="compositionally biased region" description="Polar residues" evidence="1">
    <location>
        <begin position="177"/>
        <end position="191"/>
    </location>
</feature>
<proteinExistence type="predicted"/>
<gene>
    <name evidence="2" type="ORF">CROQUDRAFT_430998</name>
</gene>